<feature type="region of interest" description="Disordered" evidence="1">
    <location>
        <begin position="27"/>
        <end position="71"/>
    </location>
</feature>
<sequence length="169" mass="18730">MILFPIEELADTAQVGAGDVRCCRTDPDPATWRALPSADGRRRRRGDVVTSQSSGAREWSQKEKEDGMNRGQSLVRYGLTASSFRDLLLTSTLRKTKHSTSRKYGLGVPARTPPPARSHAPRPNRTPIATGRRDQMVAQKKNMAVIIRFYSLISIENDHAPTPAAEYPS</sequence>
<name>A0A4C1UQU7_EUMVA</name>
<dbReference type="Proteomes" id="UP000299102">
    <property type="component" value="Unassembled WGS sequence"/>
</dbReference>
<reference evidence="2 3" key="1">
    <citation type="journal article" date="2019" name="Commun. Biol.">
        <title>The bagworm genome reveals a unique fibroin gene that provides high tensile strength.</title>
        <authorList>
            <person name="Kono N."/>
            <person name="Nakamura H."/>
            <person name="Ohtoshi R."/>
            <person name="Tomita M."/>
            <person name="Numata K."/>
            <person name="Arakawa K."/>
        </authorList>
    </citation>
    <scope>NUCLEOTIDE SEQUENCE [LARGE SCALE GENOMIC DNA]</scope>
</reference>
<evidence type="ECO:0000313" key="2">
    <source>
        <dbReference type="EMBL" id="GBP28815.1"/>
    </source>
</evidence>
<comment type="caution">
    <text evidence="2">The sequence shown here is derived from an EMBL/GenBank/DDBJ whole genome shotgun (WGS) entry which is preliminary data.</text>
</comment>
<feature type="region of interest" description="Disordered" evidence="1">
    <location>
        <begin position="98"/>
        <end position="132"/>
    </location>
</feature>
<evidence type="ECO:0000256" key="1">
    <source>
        <dbReference type="SAM" id="MobiDB-lite"/>
    </source>
</evidence>
<proteinExistence type="predicted"/>
<gene>
    <name evidence="2" type="ORF">EVAR_19860_1</name>
</gene>
<keyword evidence="3" id="KW-1185">Reference proteome</keyword>
<dbReference type="AlphaFoldDB" id="A0A4C1UQU7"/>
<organism evidence="2 3">
    <name type="scientific">Eumeta variegata</name>
    <name type="common">Bagworm moth</name>
    <name type="synonym">Eumeta japonica</name>
    <dbReference type="NCBI Taxonomy" id="151549"/>
    <lineage>
        <taxon>Eukaryota</taxon>
        <taxon>Metazoa</taxon>
        <taxon>Ecdysozoa</taxon>
        <taxon>Arthropoda</taxon>
        <taxon>Hexapoda</taxon>
        <taxon>Insecta</taxon>
        <taxon>Pterygota</taxon>
        <taxon>Neoptera</taxon>
        <taxon>Endopterygota</taxon>
        <taxon>Lepidoptera</taxon>
        <taxon>Glossata</taxon>
        <taxon>Ditrysia</taxon>
        <taxon>Tineoidea</taxon>
        <taxon>Psychidae</taxon>
        <taxon>Oiketicinae</taxon>
        <taxon>Eumeta</taxon>
    </lineage>
</organism>
<protein>
    <submittedName>
        <fullName evidence="2">Uncharacterized protein</fullName>
    </submittedName>
</protein>
<accession>A0A4C1UQU7</accession>
<evidence type="ECO:0000313" key="3">
    <source>
        <dbReference type="Proteomes" id="UP000299102"/>
    </source>
</evidence>
<feature type="compositionally biased region" description="Basic and acidic residues" evidence="1">
    <location>
        <begin position="59"/>
        <end position="68"/>
    </location>
</feature>
<dbReference type="EMBL" id="BGZK01000211">
    <property type="protein sequence ID" value="GBP28815.1"/>
    <property type="molecule type" value="Genomic_DNA"/>
</dbReference>